<sequence length="491" mass="53170">MYEPNAALDLHRLSRQSLQKRHESDEEDASESDAGGQDVVPSLVGSRRAGTLDSDFSADENSHIDPDSDREEHLLAPYSSGAKRPRPVSMDTVKQSRDATFVEDAYVFDPEEEMLLEIPSPDSPPTLGSNMFLQPSIYVSPNTPPMSHPRSRSPSPSPSSIFSLENAEIHVAKKVTLMEPPTRPALVFINSLGTRSKTSKPRPSHSRSRGNPRDRESRVLAGKSESELNIPRMVETQPTPPRASGRNLSPERAGRLRIAPETSDVPEAIPRAPRANASATINRVSEIPVLPYLPPSPLIAQSSSRSRMHLSGSERSSPSLAAGHARRPTEPGSRPSSIRSNSNISVRSRSRPESPYLDEARRGILDHSNPASAASSPATTHSSKRGPVTGPSTPNILGTRSQMMRRMTRTHSAASSIHSLTSLPADLDAPINPICTSALASSSQSSINISAYDSHIVRKPSQRRHARHNSSAPTARGFMGLKLGKKSFARA</sequence>
<feature type="compositionally biased region" description="Polar residues" evidence="1">
    <location>
        <begin position="126"/>
        <end position="141"/>
    </location>
</feature>
<protein>
    <submittedName>
        <fullName evidence="2">Uncharacterized protein</fullName>
    </submittedName>
</protein>
<evidence type="ECO:0000313" key="2">
    <source>
        <dbReference type="EMBL" id="KAJ5182515.1"/>
    </source>
</evidence>
<feature type="compositionally biased region" description="Basic residues" evidence="1">
    <location>
        <begin position="197"/>
        <end position="210"/>
    </location>
</feature>
<dbReference type="EMBL" id="JAPQKO010000001">
    <property type="protein sequence ID" value="KAJ5182515.1"/>
    <property type="molecule type" value="Genomic_DNA"/>
</dbReference>
<feature type="compositionally biased region" description="Basic and acidic residues" evidence="1">
    <location>
        <begin position="60"/>
        <end position="74"/>
    </location>
</feature>
<dbReference type="OrthoDB" id="4493237at2759"/>
<feature type="region of interest" description="Disordered" evidence="1">
    <location>
        <begin position="189"/>
        <end position="271"/>
    </location>
</feature>
<reference evidence="2" key="1">
    <citation type="submission" date="2022-11" db="EMBL/GenBank/DDBJ databases">
        <authorList>
            <person name="Petersen C."/>
        </authorList>
    </citation>
    <scope>NUCLEOTIDE SEQUENCE</scope>
    <source>
        <strain evidence="2">IBT 21917</strain>
    </source>
</reference>
<feature type="region of interest" description="Disordered" evidence="1">
    <location>
        <begin position="301"/>
        <end position="398"/>
    </location>
</feature>
<reference evidence="2" key="2">
    <citation type="journal article" date="2023" name="IMA Fungus">
        <title>Comparative genomic study of the Penicillium genus elucidates a diverse pangenome and 15 lateral gene transfer events.</title>
        <authorList>
            <person name="Petersen C."/>
            <person name="Sorensen T."/>
            <person name="Nielsen M.R."/>
            <person name="Sondergaard T.E."/>
            <person name="Sorensen J.L."/>
            <person name="Fitzpatrick D.A."/>
            <person name="Frisvad J.C."/>
            <person name="Nielsen K.L."/>
        </authorList>
    </citation>
    <scope>NUCLEOTIDE SEQUENCE</scope>
    <source>
        <strain evidence="2">IBT 21917</strain>
    </source>
</reference>
<comment type="caution">
    <text evidence="2">The sequence shown here is derived from an EMBL/GenBank/DDBJ whole genome shotgun (WGS) entry which is preliminary data.</text>
</comment>
<dbReference type="AlphaFoldDB" id="A0A9W9LYQ2"/>
<organism evidence="2 3">
    <name type="scientific">Penicillium capsulatum</name>
    <dbReference type="NCBI Taxonomy" id="69766"/>
    <lineage>
        <taxon>Eukaryota</taxon>
        <taxon>Fungi</taxon>
        <taxon>Dikarya</taxon>
        <taxon>Ascomycota</taxon>
        <taxon>Pezizomycotina</taxon>
        <taxon>Eurotiomycetes</taxon>
        <taxon>Eurotiomycetidae</taxon>
        <taxon>Eurotiales</taxon>
        <taxon>Aspergillaceae</taxon>
        <taxon>Penicillium</taxon>
    </lineage>
</organism>
<feature type="compositionally biased region" description="Low complexity" evidence="1">
    <location>
        <begin position="367"/>
        <end position="381"/>
    </location>
</feature>
<proteinExistence type="predicted"/>
<gene>
    <name evidence="2" type="ORF">N7492_000131</name>
</gene>
<evidence type="ECO:0000256" key="1">
    <source>
        <dbReference type="SAM" id="MobiDB-lite"/>
    </source>
</evidence>
<dbReference type="Proteomes" id="UP001146351">
    <property type="component" value="Unassembled WGS sequence"/>
</dbReference>
<accession>A0A9W9LYQ2</accession>
<feature type="region of interest" description="Disordered" evidence="1">
    <location>
        <begin position="1"/>
        <end position="96"/>
    </location>
</feature>
<name>A0A9W9LYQ2_9EURO</name>
<feature type="region of interest" description="Disordered" evidence="1">
    <location>
        <begin position="116"/>
        <end position="161"/>
    </location>
</feature>
<keyword evidence="3" id="KW-1185">Reference proteome</keyword>
<evidence type="ECO:0000313" key="3">
    <source>
        <dbReference type="Proteomes" id="UP001146351"/>
    </source>
</evidence>
<feature type="compositionally biased region" description="Low complexity" evidence="1">
    <location>
        <begin position="333"/>
        <end position="347"/>
    </location>
</feature>